<dbReference type="Proteomes" id="UP001174934">
    <property type="component" value="Unassembled WGS sequence"/>
</dbReference>
<name>A0AA39U158_9PEZI</name>
<evidence type="ECO:0000256" key="4">
    <source>
        <dbReference type="ARBA" id="ARBA00023136"/>
    </source>
</evidence>
<evidence type="ECO:0000256" key="5">
    <source>
        <dbReference type="ARBA" id="ARBA00023604"/>
    </source>
</evidence>
<dbReference type="Pfam" id="PF13520">
    <property type="entry name" value="AA_permease_2"/>
    <property type="match status" value="1"/>
</dbReference>
<evidence type="ECO:0000256" key="2">
    <source>
        <dbReference type="ARBA" id="ARBA00022692"/>
    </source>
</evidence>
<feature type="transmembrane region" description="Helical" evidence="7">
    <location>
        <begin position="416"/>
        <end position="439"/>
    </location>
</feature>
<keyword evidence="4 7" id="KW-0472">Membrane</keyword>
<evidence type="ECO:0000256" key="3">
    <source>
        <dbReference type="ARBA" id="ARBA00022989"/>
    </source>
</evidence>
<feature type="transmembrane region" description="Helical" evidence="7">
    <location>
        <begin position="196"/>
        <end position="213"/>
    </location>
</feature>
<dbReference type="PANTHER" id="PTHR11785:SF532">
    <property type="entry name" value="TRANSPORTER, PUTATIVE (EUROFUNG)-RELATED"/>
    <property type="match status" value="1"/>
</dbReference>
<keyword evidence="9" id="KW-1185">Reference proteome</keyword>
<feature type="transmembrane region" description="Helical" evidence="7">
    <location>
        <begin position="480"/>
        <end position="498"/>
    </location>
</feature>
<feature type="transmembrane region" description="Helical" evidence="7">
    <location>
        <begin position="78"/>
        <end position="103"/>
    </location>
</feature>
<proteinExistence type="inferred from homology"/>
<protein>
    <submittedName>
        <fullName evidence="8">Amino acid permease-domain-containing protein</fullName>
    </submittedName>
</protein>
<feature type="transmembrane region" description="Helical" evidence="7">
    <location>
        <begin position="319"/>
        <end position="341"/>
    </location>
</feature>
<feature type="transmembrane region" description="Helical" evidence="7">
    <location>
        <begin position="109"/>
        <end position="131"/>
    </location>
</feature>
<evidence type="ECO:0000313" key="9">
    <source>
        <dbReference type="Proteomes" id="UP001174934"/>
    </source>
</evidence>
<feature type="transmembrane region" description="Helical" evidence="7">
    <location>
        <begin position="279"/>
        <end position="299"/>
    </location>
</feature>
<organism evidence="8 9">
    <name type="scientific">Bombardia bombarda</name>
    <dbReference type="NCBI Taxonomy" id="252184"/>
    <lineage>
        <taxon>Eukaryota</taxon>
        <taxon>Fungi</taxon>
        <taxon>Dikarya</taxon>
        <taxon>Ascomycota</taxon>
        <taxon>Pezizomycotina</taxon>
        <taxon>Sordariomycetes</taxon>
        <taxon>Sordariomycetidae</taxon>
        <taxon>Sordariales</taxon>
        <taxon>Lasiosphaeriaceae</taxon>
        <taxon>Bombardia</taxon>
    </lineage>
</organism>
<dbReference type="AlphaFoldDB" id="A0AA39U158"/>
<dbReference type="PANTHER" id="PTHR11785">
    <property type="entry name" value="AMINO ACID TRANSPORTER"/>
    <property type="match status" value="1"/>
</dbReference>
<dbReference type="NCBIfam" id="NF041278">
    <property type="entry name" value="CmcJ_NvfI_EfuI"/>
    <property type="match status" value="1"/>
</dbReference>
<evidence type="ECO:0000256" key="1">
    <source>
        <dbReference type="ARBA" id="ARBA00004141"/>
    </source>
</evidence>
<dbReference type="InterPro" id="IPR050598">
    <property type="entry name" value="AminoAcid_Transporter"/>
</dbReference>
<dbReference type="GO" id="GO:0015179">
    <property type="term" value="F:L-amino acid transmembrane transporter activity"/>
    <property type="evidence" value="ECO:0007669"/>
    <property type="project" value="TreeGrafter"/>
</dbReference>
<dbReference type="InterPro" id="IPR044053">
    <property type="entry name" value="AsaB-like"/>
</dbReference>
<feature type="compositionally biased region" description="Polar residues" evidence="6">
    <location>
        <begin position="23"/>
        <end position="46"/>
    </location>
</feature>
<accession>A0AA39U158</accession>
<dbReference type="GO" id="GO:0016020">
    <property type="term" value="C:membrane"/>
    <property type="evidence" value="ECO:0007669"/>
    <property type="project" value="UniProtKB-SubCell"/>
</dbReference>
<reference evidence="8" key="1">
    <citation type="submission" date="2023-06" db="EMBL/GenBank/DDBJ databases">
        <title>Genome-scale phylogeny and comparative genomics of the fungal order Sordariales.</title>
        <authorList>
            <consortium name="Lawrence Berkeley National Laboratory"/>
            <person name="Hensen N."/>
            <person name="Bonometti L."/>
            <person name="Westerberg I."/>
            <person name="Brannstrom I.O."/>
            <person name="Guillou S."/>
            <person name="Cros-Aarteil S."/>
            <person name="Calhoun S."/>
            <person name="Haridas S."/>
            <person name="Kuo A."/>
            <person name="Mondo S."/>
            <person name="Pangilinan J."/>
            <person name="Riley R."/>
            <person name="LaButti K."/>
            <person name="Andreopoulos B."/>
            <person name="Lipzen A."/>
            <person name="Chen C."/>
            <person name="Yanf M."/>
            <person name="Daum C."/>
            <person name="Ng V."/>
            <person name="Clum A."/>
            <person name="Steindorff A."/>
            <person name="Ohm R."/>
            <person name="Martin F."/>
            <person name="Silar P."/>
            <person name="Natvig D."/>
            <person name="Lalanne C."/>
            <person name="Gautier V."/>
            <person name="Ament-velasquez S.L."/>
            <person name="Kruys A."/>
            <person name="Hutchinson M.I."/>
            <person name="Powell A.J."/>
            <person name="Barry K."/>
            <person name="Miller A.N."/>
            <person name="Grigoriev I.V."/>
            <person name="Debuchy R."/>
            <person name="Gladieux P."/>
            <person name="Thoren M.H."/>
            <person name="Johannesson H."/>
        </authorList>
    </citation>
    <scope>NUCLEOTIDE SEQUENCE</scope>
    <source>
        <strain evidence="8">SMH3391-2</strain>
    </source>
</reference>
<evidence type="ECO:0000256" key="6">
    <source>
        <dbReference type="SAM" id="MobiDB-lite"/>
    </source>
</evidence>
<dbReference type="InterPro" id="IPR002293">
    <property type="entry name" value="AA/rel_permease1"/>
</dbReference>
<comment type="caution">
    <text evidence="8">The sequence shown here is derived from an EMBL/GenBank/DDBJ whole genome shotgun (WGS) entry which is preliminary data.</text>
</comment>
<keyword evidence="2 7" id="KW-0812">Transmembrane</keyword>
<feature type="transmembrane region" description="Helical" evidence="7">
    <location>
        <begin position="225"/>
        <end position="246"/>
    </location>
</feature>
<keyword evidence="3 7" id="KW-1133">Transmembrane helix</keyword>
<dbReference type="Gene3D" id="1.20.1740.10">
    <property type="entry name" value="Amino acid/polyamine transporter I"/>
    <property type="match status" value="1"/>
</dbReference>
<feature type="transmembrane region" description="Helical" evidence="7">
    <location>
        <begin position="152"/>
        <end position="176"/>
    </location>
</feature>
<evidence type="ECO:0000313" key="8">
    <source>
        <dbReference type="EMBL" id="KAK0609605.1"/>
    </source>
</evidence>
<evidence type="ECO:0000256" key="7">
    <source>
        <dbReference type="SAM" id="Phobius"/>
    </source>
</evidence>
<dbReference type="EMBL" id="JAULSR010000013">
    <property type="protein sequence ID" value="KAK0609605.1"/>
    <property type="molecule type" value="Genomic_DNA"/>
</dbReference>
<sequence length="803" mass="88330">MHDRNGEASGVNSPLLVPRATDPSDSNVQTYQSIRKSSDSTTSTASEIGETGVVGRSVEDDVLPETAVLGRNLGWSSAYIIIISRVIGSGIFATPGAIVSSVGSIGLSLLLWVAGALISWCGLAVSLEYGCMLPRSGGDKVYLEFTYRYPRFLASTLVAVNAILLGFTASNCIVFGEYLLYALGSAPAENPIRVKLLAVSLMTVITIIHGCFLRTGILIQNVLGWVKIGLVLFMVGTSAVVVVSGYNNHGKEGHVGSRHDGPSPVEFPTTWDGIWEGSVWNWGIISTALFKVFYSYAGLQNVNNVLNEVKDPVRTLKSAATTGLVTACLLYFLINVAYFLVVPLEDIKESGELIAALFFERTFGPTVGRVLLPLAVATSAAGNVMVVTFALARLNQEIARQGFLPYGDFLSSSRPFGAPLGGLIVHYIPSVVVMCIPAKNIYSFILEVEGYPGQFFVVATSVGLIWLRRTRPDLSRPYKAFLPAVWFRIVLSLALIAAPTSSAFTTIMATADVANPVAPAIGERVEPYRNEEKSTKHNVQTTLYYYLEPEDGSPPPPNIVGKIETYERPTAPLDVIVSDISGDEDRYTLDGNGFQIYHHESKEKDFADDDKIKAEYYPETEQLLKDATGAVRVFIFDHTIRRQPKDQRTPDAALRGPVRRVHIDQSYTASVSRVPFHLPDEAEQLLQKRFQIINVWRPIKTIYKDPLGIADAFSVPESDLVGQPLIYPNRNGETFTVKPNPAHKWYFKYAQRPDEVTLIKCFDSKEEPGVARRVPHSAFVDPSEESNYARESIEARALVFYDY</sequence>
<dbReference type="GO" id="GO:0016491">
    <property type="term" value="F:oxidoreductase activity"/>
    <property type="evidence" value="ECO:0007669"/>
    <property type="project" value="InterPro"/>
</dbReference>
<comment type="subcellular location">
    <subcellularLocation>
        <location evidence="1">Membrane</location>
        <topology evidence="1">Multi-pass membrane protein</topology>
    </subcellularLocation>
</comment>
<feature type="transmembrane region" description="Helical" evidence="7">
    <location>
        <begin position="451"/>
        <end position="468"/>
    </location>
</feature>
<gene>
    <name evidence="8" type="ORF">B0T17DRAFT_621648</name>
</gene>
<feature type="region of interest" description="Disordered" evidence="6">
    <location>
        <begin position="1"/>
        <end position="50"/>
    </location>
</feature>
<feature type="transmembrane region" description="Helical" evidence="7">
    <location>
        <begin position="370"/>
        <end position="395"/>
    </location>
</feature>
<comment type="similarity">
    <text evidence="5">Belongs to the asaB hydroxylase/desaturase family.</text>
</comment>